<name>A0A4E0QU25_FASHE</name>
<dbReference type="Proteomes" id="UP000230066">
    <property type="component" value="Unassembled WGS sequence"/>
</dbReference>
<dbReference type="AlphaFoldDB" id="A0A4E0QU25"/>
<dbReference type="EMBL" id="JXXN02013488">
    <property type="protein sequence ID" value="THD18383.1"/>
    <property type="molecule type" value="Genomic_DNA"/>
</dbReference>
<sequence>MKDNNTKDSEVMVTLFISIRLSNCAKMINGDNIFVLVKGALGGEPANSTITIPVYRKEDTEKVDLNLKMIANCSDVYPGYVEVS</sequence>
<keyword evidence="2" id="KW-1185">Reference proteome</keyword>
<evidence type="ECO:0000313" key="2">
    <source>
        <dbReference type="Proteomes" id="UP000230066"/>
    </source>
</evidence>
<reference evidence="1" key="1">
    <citation type="submission" date="2019-03" db="EMBL/GenBank/DDBJ databases">
        <title>Improved annotation for the trematode Fasciola hepatica.</title>
        <authorList>
            <person name="Choi Y.-J."/>
            <person name="Martin J."/>
            <person name="Mitreva M."/>
        </authorList>
    </citation>
    <scope>NUCLEOTIDE SEQUENCE [LARGE SCALE GENOMIC DNA]</scope>
</reference>
<accession>A0A4E0QU25</accession>
<comment type="caution">
    <text evidence="1">The sequence shown here is derived from an EMBL/GenBank/DDBJ whole genome shotgun (WGS) entry which is preliminary data.</text>
</comment>
<evidence type="ECO:0000313" key="1">
    <source>
        <dbReference type="EMBL" id="THD18383.1"/>
    </source>
</evidence>
<feature type="non-terminal residue" evidence="1">
    <location>
        <position position="84"/>
    </location>
</feature>
<proteinExistence type="predicted"/>
<protein>
    <submittedName>
        <fullName evidence="1">Uncharacterized protein</fullName>
    </submittedName>
</protein>
<gene>
    <name evidence="1" type="ORF">D915_011148</name>
</gene>
<organism evidence="1 2">
    <name type="scientific">Fasciola hepatica</name>
    <name type="common">Liver fluke</name>
    <dbReference type="NCBI Taxonomy" id="6192"/>
    <lineage>
        <taxon>Eukaryota</taxon>
        <taxon>Metazoa</taxon>
        <taxon>Spiralia</taxon>
        <taxon>Lophotrochozoa</taxon>
        <taxon>Platyhelminthes</taxon>
        <taxon>Trematoda</taxon>
        <taxon>Digenea</taxon>
        <taxon>Plagiorchiida</taxon>
        <taxon>Echinostomata</taxon>
        <taxon>Echinostomatoidea</taxon>
        <taxon>Fasciolidae</taxon>
        <taxon>Fasciola</taxon>
    </lineage>
</organism>